<evidence type="ECO:0000313" key="8">
    <source>
        <dbReference type="Proteomes" id="UP000198736"/>
    </source>
</evidence>
<comment type="similarity">
    <text evidence="2">Belongs to the threonine aldolase family.</text>
</comment>
<dbReference type="InterPro" id="IPR015422">
    <property type="entry name" value="PyrdxlP-dep_Trfase_small"/>
</dbReference>
<proteinExistence type="inferred from homology"/>
<dbReference type="OrthoDB" id="9774495at2"/>
<reference evidence="8" key="1">
    <citation type="submission" date="2015-10" db="EMBL/GenBank/DDBJ databases">
        <authorList>
            <person name="Luecker S."/>
            <person name="Luecker S."/>
        </authorList>
    </citation>
    <scope>NUCLEOTIDE SEQUENCE [LARGE SCALE GENOMIC DNA]</scope>
</reference>
<comment type="cofactor">
    <cofactor evidence="1">
        <name>pyridoxal 5'-phosphate</name>
        <dbReference type="ChEBI" id="CHEBI:597326"/>
    </cofactor>
</comment>
<dbReference type="InterPro" id="IPR023603">
    <property type="entry name" value="Low_specificity_L-TA-like"/>
</dbReference>
<evidence type="ECO:0000313" key="7">
    <source>
        <dbReference type="EMBL" id="CUS33004.1"/>
    </source>
</evidence>
<evidence type="ECO:0000256" key="4">
    <source>
        <dbReference type="ARBA" id="ARBA00023239"/>
    </source>
</evidence>
<organism evidence="7 8">
    <name type="scientific">Candidatus Nitrospira nitrificans</name>
    <dbReference type="NCBI Taxonomy" id="1742973"/>
    <lineage>
        <taxon>Bacteria</taxon>
        <taxon>Pseudomonadati</taxon>
        <taxon>Nitrospirota</taxon>
        <taxon>Nitrospiria</taxon>
        <taxon>Nitrospirales</taxon>
        <taxon>Nitrospiraceae</taxon>
        <taxon>Nitrospira</taxon>
    </lineage>
</organism>
<dbReference type="STRING" id="1742973.COMA2_120017"/>
<feature type="domain" description="Aromatic amino acid beta-eliminating lyase/threonine aldolase" evidence="6">
    <location>
        <begin position="3"/>
        <end position="287"/>
    </location>
</feature>
<dbReference type="Gene3D" id="3.40.640.10">
    <property type="entry name" value="Type I PLP-dependent aspartate aminotransferase-like (Major domain)"/>
    <property type="match status" value="1"/>
</dbReference>
<protein>
    <submittedName>
        <fullName evidence="7">L-allo-threonine aldolase</fullName>
        <ecNumber evidence="7">4.1.2.49</ecNumber>
    </submittedName>
</protein>
<dbReference type="GO" id="GO:0005829">
    <property type="term" value="C:cytosol"/>
    <property type="evidence" value="ECO:0007669"/>
    <property type="project" value="TreeGrafter"/>
</dbReference>
<dbReference type="AlphaFoldDB" id="A0A0S4L5H1"/>
<evidence type="ECO:0000256" key="1">
    <source>
        <dbReference type="ARBA" id="ARBA00001933"/>
    </source>
</evidence>
<dbReference type="EC" id="4.1.2.49" evidence="7"/>
<dbReference type="Pfam" id="PF01212">
    <property type="entry name" value="Beta_elim_lyase"/>
    <property type="match status" value="1"/>
</dbReference>
<evidence type="ECO:0000256" key="5">
    <source>
        <dbReference type="PIRSR" id="PIRSR017617-1"/>
    </source>
</evidence>
<dbReference type="EMBL" id="CZPZ01000004">
    <property type="protein sequence ID" value="CUS33004.1"/>
    <property type="molecule type" value="Genomic_DNA"/>
</dbReference>
<dbReference type="SUPFAM" id="SSF53383">
    <property type="entry name" value="PLP-dependent transferases"/>
    <property type="match status" value="1"/>
</dbReference>
<dbReference type="Gene3D" id="3.90.1150.10">
    <property type="entry name" value="Aspartate Aminotransferase, domain 1"/>
    <property type="match status" value="1"/>
</dbReference>
<gene>
    <name evidence="7" type="primary">ltaA</name>
    <name evidence="7" type="ORF">COMA2_120017</name>
</gene>
<accession>A0A0S4L5H1</accession>
<dbReference type="InterPro" id="IPR001597">
    <property type="entry name" value="ArAA_b-elim_lyase/Thr_aldolase"/>
</dbReference>
<dbReference type="CDD" id="cd06502">
    <property type="entry name" value="TA_like"/>
    <property type="match status" value="1"/>
</dbReference>
<dbReference type="PANTHER" id="PTHR48097">
    <property type="entry name" value="L-THREONINE ALDOLASE-RELATED"/>
    <property type="match status" value="1"/>
</dbReference>
<dbReference type="GO" id="GO:0006545">
    <property type="term" value="P:glycine biosynthetic process"/>
    <property type="evidence" value="ECO:0007669"/>
    <property type="project" value="TreeGrafter"/>
</dbReference>
<dbReference type="GO" id="GO:0006567">
    <property type="term" value="P:L-threonine catabolic process"/>
    <property type="evidence" value="ECO:0007669"/>
    <property type="project" value="TreeGrafter"/>
</dbReference>
<dbReference type="RefSeq" id="WP_090894978.1">
    <property type="nucleotide sequence ID" value="NZ_CZPZ01000004.1"/>
</dbReference>
<dbReference type="NCBIfam" id="NF007825">
    <property type="entry name" value="PRK10534.1"/>
    <property type="match status" value="1"/>
</dbReference>
<dbReference type="FunFam" id="3.90.1150.10:FF:000041">
    <property type="entry name" value="Low-specificity L-threonine aldolase"/>
    <property type="match status" value="1"/>
</dbReference>
<name>A0A0S4L5H1_9BACT</name>
<dbReference type="InterPro" id="IPR015421">
    <property type="entry name" value="PyrdxlP-dep_Trfase_major"/>
</dbReference>
<keyword evidence="3" id="KW-0663">Pyridoxal phosphate</keyword>
<dbReference type="Proteomes" id="UP000198736">
    <property type="component" value="Unassembled WGS sequence"/>
</dbReference>
<dbReference type="GO" id="GO:0008732">
    <property type="term" value="F:L-allo-threonine aldolase activity"/>
    <property type="evidence" value="ECO:0007669"/>
    <property type="project" value="UniProtKB-EC"/>
</dbReference>
<evidence type="ECO:0000256" key="3">
    <source>
        <dbReference type="ARBA" id="ARBA00022898"/>
    </source>
</evidence>
<evidence type="ECO:0000256" key="2">
    <source>
        <dbReference type="ARBA" id="ARBA00006966"/>
    </source>
</evidence>
<keyword evidence="8" id="KW-1185">Reference proteome</keyword>
<evidence type="ECO:0000259" key="6">
    <source>
        <dbReference type="Pfam" id="PF01212"/>
    </source>
</evidence>
<dbReference type="FunFam" id="3.40.640.10:FF:000030">
    <property type="entry name" value="Low-specificity L-threonine aldolase"/>
    <property type="match status" value="1"/>
</dbReference>
<dbReference type="PIRSF" id="PIRSF017617">
    <property type="entry name" value="Thr_aldolase"/>
    <property type="match status" value="1"/>
</dbReference>
<sequence length="343" mass="37325">MIDLRSDTVTKPTEEMRKAMARAEVGDDVYGEDPTVNRLQDMTAAMLGKRFALFVPSGTMANQLAIRAQTQPGQEVIVESKSHVVRYEQGAAGALAGVQLHWVTGERGIMTAEQVEAAIRPTDAHSITTALICIENTHNAGGGTIYPLSTIEKIRALAVRHGIPMHLDGARLFNAVVATTLPPTVYAQHFETVSLCLSKGLGAPVGSLLISNDQRLMDRARRFRRMYGGAMRQAGILAAAGIYALERQVARLKTDHEHAKKLARQLQHISAILIAPQHVETNIVVFDIVDAHRSPAELVAAFKEQGVLINALGGQSYRAVTHLHITEKQIDEAVAVFANVLKR</sequence>
<keyword evidence="4 7" id="KW-0456">Lyase</keyword>
<feature type="modified residue" description="N6-(pyridoxal phosphate)lysine" evidence="5">
    <location>
        <position position="199"/>
    </location>
</feature>
<dbReference type="PANTHER" id="PTHR48097:SF9">
    <property type="entry name" value="L-THREONINE ALDOLASE"/>
    <property type="match status" value="1"/>
</dbReference>
<dbReference type="NCBIfam" id="NF041359">
    <property type="entry name" value="GntG_guanitoxin"/>
    <property type="match status" value="1"/>
</dbReference>
<dbReference type="InterPro" id="IPR015424">
    <property type="entry name" value="PyrdxlP-dep_Trfase"/>
</dbReference>